<name>A0A8H7WEQ7_9HELO</name>
<accession>A0A8H7WEQ7</accession>
<reference evidence="3" key="1">
    <citation type="submission" date="2021-02" db="EMBL/GenBank/DDBJ databases">
        <title>Genome sequence Cadophora malorum strain M34.</title>
        <authorList>
            <person name="Stefanovic E."/>
            <person name="Vu D."/>
            <person name="Scully C."/>
            <person name="Dijksterhuis J."/>
            <person name="Roader J."/>
            <person name="Houbraken J."/>
        </authorList>
    </citation>
    <scope>NUCLEOTIDE SEQUENCE</scope>
    <source>
        <strain evidence="3">M34</strain>
    </source>
</reference>
<dbReference type="PANTHER" id="PTHR42067">
    <property type="entry name" value="YALI0C15378P"/>
    <property type="match status" value="1"/>
</dbReference>
<feature type="coiled-coil region" evidence="1">
    <location>
        <begin position="162"/>
        <end position="189"/>
    </location>
</feature>
<feature type="compositionally biased region" description="Acidic residues" evidence="2">
    <location>
        <begin position="278"/>
        <end position="295"/>
    </location>
</feature>
<dbReference type="AlphaFoldDB" id="A0A8H7WEQ7"/>
<dbReference type="EMBL" id="JAFJYH010000034">
    <property type="protein sequence ID" value="KAG4423430.1"/>
    <property type="molecule type" value="Genomic_DNA"/>
</dbReference>
<evidence type="ECO:0000313" key="4">
    <source>
        <dbReference type="Proteomes" id="UP000664132"/>
    </source>
</evidence>
<dbReference type="Gene3D" id="1.20.5.370">
    <property type="match status" value="1"/>
</dbReference>
<keyword evidence="4" id="KW-1185">Reference proteome</keyword>
<dbReference type="OrthoDB" id="8064436at2759"/>
<feature type="compositionally biased region" description="Basic and acidic residues" evidence="2">
    <location>
        <begin position="252"/>
        <end position="276"/>
    </location>
</feature>
<feature type="compositionally biased region" description="Low complexity" evidence="2">
    <location>
        <begin position="225"/>
        <end position="235"/>
    </location>
</feature>
<organism evidence="3 4">
    <name type="scientific">Cadophora malorum</name>
    <dbReference type="NCBI Taxonomy" id="108018"/>
    <lineage>
        <taxon>Eukaryota</taxon>
        <taxon>Fungi</taxon>
        <taxon>Dikarya</taxon>
        <taxon>Ascomycota</taxon>
        <taxon>Pezizomycotina</taxon>
        <taxon>Leotiomycetes</taxon>
        <taxon>Helotiales</taxon>
        <taxon>Ploettnerulaceae</taxon>
        <taxon>Cadophora</taxon>
    </lineage>
</organism>
<feature type="region of interest" description="Disordered" evidence="2">
    <location>
        <begin position="213"/>
        <end position="360"/>
    </location>
</feature>
<protein>
    <recommendedName>
        <fullName evidence="5">Mitotic apparatus protein p62</fullName>
    </recommendedName>
</protein>
<keyword evidence="1" id="KW-0175">Coiled coil</keyword>
<evidence type="ECO:0000313" key="3">
    <source>
        <dbReference type="EMBL" id="KAG4423430.1"/>
    </source>
</evidence>
<sequence length="360" mass="39620">MDPKLLKVPRVDLDDDQEYVLLHIAPTGKKTLDLELIGTDNETAFVYSLKHSQLSKLKEKKITLEEWEQILSAFLLGTDPEGTSVATPEGVEAVASIQTGAKSLTIIIQRNIEGITQKFGTVVLPRGPDDAADFYDWCSESVLENAKIVQQLQASKAKIDEKDAQTKRLEVAMAELVQLKNDNDTHLLEKFSLLLNEKKLKIRDQQRLLQNSTVDPAQVKELEQARSSSRSAGPSRKGKRKAGAVEEESDEGFEKMDVDDKPTVEDADQDSARNSDDSTADEETADEASDDDDEPPAPPPKRQTPAAKQEQTSSQASSSKTLHDLEPPPKRDLPFARKPPAKAPAPVPTEGSETESDDEL</sequence>
<evidence type="ECO:0008006" key="5">
    <source>
        <dbReference type="Google" id="ProtNLM"/>
    </source>
</evidence>
<dbReference type="PANTHER" id="PTHR42067:SF1">
    <property type="entry name" value="MITOTIC APPARATUS PROTEIN P62"/>
    <property type="match status" value="1"/>
</dbReference>
<comment type="caution">
    <text evidence="3">The sequence shown here is derived from an EMBL/GenBank/DDBJ whole genome shotgun (WGS) entry which is preliminary data.</text>
</comment>
<gene>
    <name evidence="3" type="ORF">IFR04_003397</name>
</gene>
<feature type="compositionally biased region" description="Basic and acidic residues" evidence="2">
    <location>
        <begin position="321"/>
        <end position="335"/>
    </location>
</feature>
<evidence type="ECO:0000256" key="1">
    <source>
        <dbReference type="SAM" id="Coils"/>
    </source>
</evidence>
<dbReference type="SUPFAM" id="SSF58022">
    <property type="entry name" value="XRCC4, C-terminal oligomerization domain"/>
    <property type="match status" value="1"/>
</dbReference>
<feature type="compositionally biased region" description="Polar residues" evidence="2">
    <location>
        <begin position="310"/>
        <end position="320"/>
    </location>
</feature>
<dbReference type="Proteomes" id="UP000664132">
    <property type="component" value="Unassembled WGS sequence"/>
</dbReference>
<proteinExistence type="predicted"/>
<dbReference type="InterPro" id="IPR014751">
    <property type="entry name" value="XRCC4-like_C"/>
</dbReference>
<evidence type="ECO:0000256" key="2">
    <source>
        <dbReference type="SAM" id="MobiDB-lite"/>
    </source>
</evidence>